<organism evidence="1 2">
    <name type="scientific">Gottschalkia acidurici (strain ATCC 7906 / DSM 604 / BCRC 14475 / CIP 104303 / KCTC 5404 / NCIMB 10678 / 9a)</name>
    <name type="common">Clostridium acidurici</name>
    <dbReference type="NCBI Taxonomy" id="1128398"/>
    <lineage>
        <taxon>Bacteria</taxon>
        <taxon>Bacillati</taxon>
        <taxon>Bacillota</taxon>
        <taxon>Tissierellia</taxon>
        <taxon>Tissierellales</taxon>
        <taxon>Gottschalkiaceae</taxon>
        <taxon>Gottschalkia</taxon>
    </lineage>
</organism>
<keyword evidence="2" id="KW-1185">Reference proteome</keyword>
<evidence type="ECO:0000313" key="2">
    <source>
        <dbReference type="Proteomes" id="UP000006094"/>
    </source>
</evidence>
<dbReference type="Proteomes" id="UP000006094">
    <property type="component" value="Chromosome"/>
</dbReference>
<proteinExistence type="predicted"/>
<dbReference type="AlphaFoldDB" id="K0AXJ9"/>
<reference evidence="1 2" key="1">
    <citation type="journal article" date="2012" name="PLoS ONE">
        <title>The purine-utilizing bacterium Clostridium acidurici 9a: a genome-guided metabolic reconsideration.</title>
        <authorList>
            <person name="Hartwich K."/>
            <person name="Poehlein A."/>
            <person name="Daniel R."/>
        </authorList>
    </citation>
    <scope>NUCLEOTIDE SEQUENCE [LARGE SCALE GENOMIC DNA]</scope>
    <source>
        <strain evidence="2">ATCC 7906 / DSM 604 / BCRC 14475 / CIP 104303 / KCTC 5404 / NCIMB 10678 / 9a</strain>
    </source>
</reference>
<dbReference type="HOGENOM" id="CLU_2583397_0_0_9"/>
<dbReference type="RefSeq" id="WP_014967021.1">
    <property type="nucleotide sequence ID" value="NC_018664.1"/>
</dbReference>
<gene>
    <name evidence="1" type="ordered locus">Curi_c08110</name>
</gene>
<protein>
    <submittedName>
        <fullName evidence="1">Uncharacterized protein</fullName>
    </submittedName>
</protein>
<accession>K0AXJ9</accession>
<name>K0AXJ9_GOTA9</name>
<evidence type="ECO:0000313" key="1">
    <source>
        <dbReference type="EMBL" id="AFS77884.1"/>
    </source>
</evidence>
<sequence length="80" mass="8847">MDIETLVIEEFKEDKELINVARYEQVYGINADDLGKAVESLKKKGILSGGIVSKGRIGKKDTQKKVKSVNLLNASLLVQE</sequence>
<dbReference type="KEGG" id="cad:Curi_c08110"/>
<dbReference type="EMBL" id="CP003326">
    <property type="protein sequence ID" value="AFS77884.1"/>
    <property type="molecule type" value="Genomic_DNA"/>
</dbReference>